<feature type="domain" description="CBS" evidence="3">
    <location>
        <begin position="1"/>
        <end position="60"/>
    </location>
</feature>
<organism evidence="4 5">
    <name type="scientific">Candidatus Kerfeldbacteria bacterium RIFCSPHIGHO2_12_FULL_48_17</name>
    <dbReference type="NCBI Taxonomy" id="1798542"/>
    <lineage>
        <taxon>Bacteria</taxon>
        <taxon>Candidatus Kerfeldiibacteriota</taxon>
    </lineage>
</organism>
<reference evidence="4 5" key="1">
    <citation type="journal article" date="2016" name="Nat. Commun.">
        <title>Thousands of microbial genomes shed light on interconnected biogeochemical processes in an aquifer system.</title>
        <authorList>
            <person name="Anantharaman K."/>
            <person name="Brown C.T."/>
            <person name="Hug L.A."/>
            <person name="Sharon I."/>
            <person name="Castelle C.J."/>
            <person name="Probst A.J."/>
            <person name="Thomas B.C."/>
            <person name="Singh A."/>
            <person name="Wilkins M.J."/>
            <person name="Karaoz U."/>
            <person name="Brodie E.L."/>
            <person name="Williams K.H."/>
            <person name="Hubbard S.S."/>
            <person name="Banfield J.F."/>
        </authorList>
    </citation>
    <scope>NUCLEOTIDE SEQUENCE [LARGE SCALE GENOMIC DNA]</scope>
</reference>
<dbReference type="STRING" id="1798542.A3F54_02310"/>
<proteinExistence type="predicted"/>
<dbReference type="Pfam" id="PF00571">
    <property type="entry name" value="CBS"/>
    <property type="match status" value="2"/>
</dbReference>
<dbReference type="SUPFAM" id="SSF54631">
    <property type="entry name" value="CBS-domain pair"/>
    <property type="match status" value="1"/>
</dbReference>
<evidence type="ECO:0000313" key="4">
    <source>
        <dbReference type="EMBL" id="OGY82371.1"/>
    </source>
</evidence>
<accession>A0A1G2AZK5</accession>
<evidence type="ECO:0000256" key="2">
    <source>
        <dbReference type="PROSITE-ProRule" id="PRU00703"/>
    </source>
</evidence>
<dbReference type="EMBL" id="MHKD01000031">
    <property type="protein sequence ID" value="OGY82371.1"/>
    <property type="molecule type" value="Genomic_DNA"/>
</dbReference>
<dbReference type="PANTHER" id="PTHR43080">
    <property type="entry name" value="CBS DOMAIN-CONTAINING PROTEIN CBSX3, MITOCHONDRIAL"/>
    <property type="match status" value="1"/>
</dbReference>
<dbReference type="PROSITE" id="PS51371">
    <property type="entry name" value="CBS"/>
    <property type="match status" value="2"/>
</dbReference>
<sequence length="145" mass="15871">MTKKVVTVTKDATFADAAKAMIDNKTNGAVVVDDNKKVVGILSSWDLIQYVVPDYLEADKHLAAFESADVFAKRVHAVKDAPISKFMSKHVHSTKPEDSIMEAATLLSEFRIRQLPVVDDAGVLVGYINRTDIKRAIGEVLGLSE</sequence>
<dbReference type="SMART" id="SM00116">
    <property type="entry name" value="CBS"/>
    <property type="match status" value="2"/>
</dbReference>
<dbReference type="InterPro" id="IPR046342">
    <property type="entry name" value="CBS_dom_sf"/>
</dbReference>
<dbReference type="InterPro" id="IPR000644">
    <property type="entry name" value="CBS_dom"/>
</dbReference>
<feature type="domain" description="CBS" evidence="3">
    <location>
        <begin position="87"/>
        <end position="145"/>
    </location>
</feature>
<keyword evidence="1 2" id="KW-0129">CBS domain</keyword>
<comment type="caution">
    <text evidence="4">The sequence shown here is derived from an EMBL/GenBank/DDBJ whole genome shotgun (WGS) entry which is preliminary data.</text>
</comment>
<evidence type="ECO:0000313" key="5">
    <source>
        <dbReference type="Proteomes" id="UP000176952"/>
    </source>
</evidence>
<dbReference type="InterPro" id="IPR051257">
    <property type="entry name" value="Diverse_CBS-Domain"/>
</dbReference>
<evidence type="ECO:0000256" key="1">
    <source>
        <dbReference type="ARBA" id="ARBA00023122"/>
    </source>
</evidence>
<dbReference type="Gene3D" id="3.10.580.10">
    <property type="entry name" value="CBS-domain"/>
    <property type="match status" value="1"/>
</dbReference>
<protein>
    <recommendedName>
        <fullName evidence="3">CBS domain-containing protein</fullName>
    </recommendedName>
</protein>
<name>A0A1G2AZK5_9BACT</name>
<dbReference type="AlphaFoldDB" id="A0A1G2AZK5"/>
<dbReference type="Proteomes" id="UP000176952">
    <property type="component" value="Unassembled WGS sequence"/>
</dbReference>
<evidence type="ECO:0000259" key="3">
    <source>
        <dbReference type="PROSITE" id="PS51371"/>
    </source>
</evidence>
<gene>
    <name evidence="4" type="ORF">A3F54_02310</name>
</gene>
<dbReference type="PANTHER" id="PTHR43080:SF2">
    <property type="entry name" value="CBS DOMAIN-CONTAINING PROTEIN"/>
    <property type="match status" value="1"/>
</dbReference>